<dbReference type="PANTHER" id="PTHR12203">
    <property type="entry name" value="KDEL LYS-ASP-GLU-LEU CONTAINING - RELATED"/>
    <property type="match status" value="1"/>
</dbReference>
<sequence>MNNKSWLMLRPSAFVKISPTKRNPTPHLLLLLIFISLLFSAPWILLTLSQGKYDSVISVEKPLPTPDCATWNHTRICPKIQATFSQRSGSECPDYFRWIHEDLRHWRSTGITEKMVAEARRTAHFRITILGGKMYVEKFEEAFQSRGSFTLWGFAQLMRRYGGKLPDLELMFDCNDRPVVEAEQYEAEGSIPPPLFKYCADNRTVDIVFPDWSFWGWTEVNIKPWGVFVKEMKQEMEKLKWEDRVPYAYWKGNPKVSKQRYQLMKCNLTNQTDWNARLYSLDWEEESRGGFKHTNLANQCTHRYKIYAEGWGWSVSEKYILACNSPTLLIKSRWHDFFSRGLIPQRHYWPIRDAQKCSSIKFAVEYGNNHTAEAKEIGEAGSHFAHEALKMENVYDYMFHLLNEYAKLFKYKPKIPPSATELCSELLACPAHGKLREFMEETIEKSPSDMPPCKMPPPFKPRELGDFARAKMEAMNEVEAWEDEYGRKQYKRSIQETM</sequence>
<organism evidence="2 3">
    <name type="scientific">Salvia divinorum</name>
    <name type="common">Maria pastora</name>
    <name type="synonym">Diviner's sage</name>
    <dbReference type="NCBI Taxonomy" id="28513"/>
    <lineage>
        <taxon>Eukaryota</taxon>
        <taxon>Viridiplantae</taxon>
        <taxon>Streptophyta</taxon>
        <taxon>Embryophyta</taxon>
        <taxon>Tracheophyta</taxon>
        <taxon>Spermatophyta</taxon>
        <taxon>Magnoliopsida</taxon>
        <taxon>eudicotyledons</taxon>
        <taxon>Gunneridae</taxon>
        <taxon>Pentapetalae</taxon>
        <taxon>asterids</taxon>
        <taxon>lamiids</taxon>
        <taxon>Lamiales</taxon>
        <taxon>Lamiaceae</taxon>
        <taxon>Nepetoideae</taxon>
        <taxon>Mentheae</taxon>
        <taxon>Salviinae</taxon>
        <taxon>Salvia</taxon>
        <taxon>Salvia subgen. Calosphace</taxon>
    </lineage>
</organism>
<dbReference type="SMART" id="SM00672">
    <property type="entry name" value="CAP10"/>
    <property type="match status" value="1"/>
</dbReference>
<dbReference type="AlphaFoldDB" id="A0ABD1GQL7"/>
<evidence type="ECO:0000313" key="2">
    <source>
        <dbReference type="EMBL" id="KAL1546417.1"/>
    </source>
</evidence>
<dbReference type="Pfam" id="PF05686">
    <property type="entry name" value="Glyco_transf_90"/>
    <property type="match status" value="1"/>
</dbReference>
<dbReference type="Proteomes" id="UP001567538">
    <property type="component" value="Unassembled WGS sequence"/>
</dbReference>
<accession>A0ABD1GQL7</accession>
<dbReference type="PANTHER" id="PTHR12203:SF74">
    <property type="entry name" value="GLYCOSYLTRANSFERASE"/>
    <property type="match status" value="1"/>
</dbReference>
<gene>
    <name evidence="2" type="ORF">AAHA92_23017</name>
</gene>
<comment type="caution">
    <text evidence="2">The sequence shown here is derived from an EMBL/GenBank/DDBJ whole genome shotgun (WGS) entry which is preliminary data.</text>
</comment>
<dbReference type="EMBL" id="JBEAFC010000008">
    <property type="protein sequence ID" value="KAL1546417.1"/>
    <property type="molecule type" value="Genomic_DNA"/>
</dbReference>
<feature type="domain" description="Glycosyl transferase CAP10" evidence="1">
    <location>
        <begin position="164"/>
        <end position="412"/>
    </location>
</feature>
<proteinExistence type="predicted"/>
<evidence type="ECO:0000313" key="3">
    <source>
        <dbReference type="Proteomes" id="UP001567538"/>
    </source>
</evidence>
<dbReference type="InterPro" id="IPR006598">
    <property type="entry name" value="CAP10"/>
</dbReference>
<protein>
    <submittedName>
        <fullName evidence="2">O-glucosyltransferase rumi</fullName>
    </submittedName>
</protein>
<name>A0ABD1GQL7_SALDI</name>
<dbReference type="InterPro" id="IPR051091">
    <property type="entry name" value="O-Glucosyltr/Glycosyltrsf_90"/>
</dbReference>
<reference evidence="2 3" key="1">
    <citation type="submission" date="2024-06" db="EMBL/GenBank/DDBJ databases">
        <title>A chromosome level genome sequence of Diviner's sage (Salvia divinorum).</title>
        <authorList>
            <person name="Ford S.A."/>
            <person name="Ro D.-K."/>
            <person name="Ness R.W."/>
            <person name="Phillips M.A."/>
        </authorList>
    </citation>
    <scope>NUCLEOTIDE SEQUENCE [LARGE SCALE GENOMIC DNA]</scope>
    <source>
        <strain evidence="2">SAF-2024a</strain>
        <tissue evidence="2">Leaf</tissue>
    </source>
</reference>
<keyword evidence="3" id="KW-1185">Reference proteome</keyword>
<evidence type="ECO:0000259" key="1">
    <source>
        <dbReference type="SMART" id="SM00672"/>
    </source>
</evidence>